<dbReference type="NCBIfam" id="TIGR00125">
    <property type="entry name" value="cyt_tran_rel"/>
    <property type="match status" value="1"/>
</dbReference>
<comment type="catalytic activity">
    <reaction evidence="10">
        <text>D-glycero-beta-D-manno-heptose 7-phosphate + ATP = D-glycero-beta-D-manno-heptose 1,7-bisphosphate + ADP + H(+)</text>
        <dbReference type="Rhea" id="RHEA:27473"/>
        <dbReference type="ChEBI" id="CHEBI:15378"/>
        <dbReference type="ChEBI" id="CHEBI:30616"/>
        <dbReference type="ChEBI" id="CHEBI:60204"/>
        <dbReference type="ChEBI" id="CHEBI:60208"/>
        <dbReference type="ChEBI" id="CHEBI:456216"/>
        <dbReference type="EC" id="2.7.1.167"/>
    </reaction>
</comment>
<evidence type="ECO:0000259" key="12">
    <source>
        <dbReference type="Pfam" id="PF01467"/>
    </source>
</evidence>
<keyword evidence="3 10" id="KW-0548">Nucleotidyltransferase</keyword>
<dbReference type="SUPFAM" id="SSF53613">
    <property type="entry name" value="Ribokinase-like"/>
    <property type="match status" value="1"/>
</dbReference>
<dbReference type="PANTHER" id="PTHR46969:SF1">
    <property type="entry name" value="BIFUNCTIONAL PROTEIN HLDE"/>
    <property type="match status" value="1"/>
</dbReference>
<evidence type="ECO:0000313" key="13">
    <source>
        <dbReference type="EMBL" id="MDR5692134.1"/>
    </source>
</evidence>
<keyword evidence="5 10" id="KW-0418">Kinase</keyword>
<evidence type="ECO:0000256" key="6">
    <source>
        <dbReference type="ARBA" id="ARBA00022840"/>
    </source>
</evidence>
<dbReference type="InterPro" id="IPR011914">
    <property type="entry name" value="RfaE_dom_II"/>
</dbReference>
<dbReference type="GO" id="GO:0016779">
    <property type="term" value="F:nucleotidyltransferase activity"/>
    <property type="evidence" value="ECO:0007669"/>
    <property type="project" value="UniProtKB-KW"/>
</dbReference>
<dbReference type="InterPro" id="IPR004821">
    <property type="entry name" value="Cyt_trans-like"/>
</dbReference>
<dbReference type="InterPro" id="IPR002173">
    <property type="entry name" value="Carboh/pur_kinase_PfkB_CS"/>
</dbReference>
<evidence type="ECO:0000256" key="2">
    <source>
        <dbReference type="ARBA" id="ARBA00022679"/>
    </source>
</evidence>
<dbReference type="InterPro" id="IPR029056">
    <property type="entry name" value="Ribokinase-like"/>
</dbReference>
<dbReference type="PROSITE" id="PS00583">
    <property type="entry name" value="PFKB_KINASES_1"/>
    <property type="match status" value="1"/>
</dbReference>
<evidence type="ECO:0000313" key="14">
    <source>
        <dbReference type="Proteomes" id="UP001260072"/>
    </source>
</evidence>
<comment type="similarity">
    <text evidence="10">In the N-terminal section; belongs to the carbohydrate kinase PfkB family.</text>
</comment>
<evidence type="ECO:0000256" key="1">
    <source>
        <dbReference type="ARBA" id="ARBA00004713"/>
    </source>
</evidence>
<dbReference type="Pfam" id="PF00294">
    <property type="entry name" value="PfkB"/>
    <property type="match status" value="1"/>
</dbReference>
<comment type="pathway">
    <text evidence="1">Bacterial outer membrane biogenesis; LPS core biosynthesis.</text>
</comment>
<name>A0ABU1FK76_9MICO</name>
<keyword evidence="6 10" id="KW-0067">ATP-binding</keyword>
<evidence type="ECO:0000256" key="8">
    <source>
        <dbReference type="ARBA" id="ARBA00023277"/>
    </source>
</evidence>
<evidence type="ECO:0000256" key="10">
    <source>
        <dbReference type="HAMAP-Rule" id="MF_01603"/>
    </source>
</evidence>
<dbReference type="Proteomes" id="UP001260072">
    <property type="component" value="Unassembled WGS sequence"/>
</dbReference>
<dbReference type="Gene3D" id="3.40.1190.20">
    <property type="match status" value="1"/>
</dbReference>
<gene>
    <name evidence="13" type="primary">rfaE2</name>
    <name evidence="10" type="synonym">hldE</name>
    <name evidence="13" type="ORF">RH861_08690</name>
</gene>
<comment type="similarity">
    <text evidence="10">In the C-terminal section; belongs to the cytidylyltransferase family.</text>
</comment>
<dbReference type="RefSeq" id="WP_310520663.1">
    <property type="nucleotide sequence ID" value="NZ_BAABBS010000002.1"/>
</dbReference>
<feature type="active site" evidence="10">
    <location>
        <position position="279"/>
    </location>
</feature>
<dbReference type="EC" id="2.7.7.70" evidence="10"/>
<evidence type="ECO:0000256" key="7">
    <source>
        <dbReference type="ARBA" id="ARBA00023268"/>
    </source>
</evidence>
<keyword evidence="2 10" id="KW-0808">Transferase</keyword>
<evidence type="ECO:0000256" key="9">
    <source>
        <dbReference type="ARBA" id="ARBA00047428"/>
    </source>
</evidence>
<keyword evidence="14" id="KW-1185">Reference proteome</keyword>
<feature type="region of interest" description="Cytidylyltransferase" evidence="10">
    <location>
        <begin position="356"/>
        <end position="494"/>
    </location>
</feature>
<dbReference type="EMBL" id="JAVKGS010000002">
    <property type="protein sequence ID" value="MDR5692134.1"/>
    <property type="molecule type" value="Genomic_DNA"/>
</dbReference>
<comment type="caution">
    <text evidence="13">The sequence shown here is derived from an EMBL/GenBank/DDBJ whole genome shotgun (WGS) entry which is preliminary data.</text>
</comment>
<evidence type="ECO:0000256" key="3">
    <source>
        <dbReference type="ARBA" id="ARBA00022695"/>
    </source>
</evidence>
<accession>A0ABU1FK76</accession>
<protein>
    <recommendedName>
        <fullName evidence="10">Bifunctional protein HldE</fullName>
    </recommendedName>
    <domain>
        <recommendedName>
            <fullName evidence="10">D-beta-D-heptose 7-phosphate kinase</fullName>
            <ecNumber evidence="10">2.7.1.167</ecNumber>
        </recommendedName>
        <alternativeName>
            <fullName evidence="10">D-beta-D-heptose 7-phosphotransferase</fullName>
        </alternativeName>
        <alternativeName>
            <fullName evidence="10">D-glycero-beta-D-manno-heptose-7-phosphate kinase</fullName>
        </alternativeName>
    </domain>
    <domain>
        <recommendedName>
            <fullName evidence="10">D-beta-D-heptose 1-phosphate adenylyltransferase</fullName>
            <ecNumber evidence="10">2.7.7.70</ecNumber>
        </recommendedName>
        <alternativeName>
            <fullName evidence="10">D-glycero-beta-D-manno-heptose 1-phosphate adenylyltransferase</fullName>
        </alternativeName>
    </domain>
</protein>
<dbReference type="SUPFAM" id="SSF52374">
    <property type="entry name" value="Nucleotidylyl transferase"/>
    <property type="match status" value="1"/>
</dbReference>
<comment type="function">
    <text evidence="10">Catalyzes the ADP transfer from ATP to D-glycero-beta-D-manno-heptose 1-phosphate, yielding ADP-D-glycero-beta-D-manno-heptose.</text>
</comment>
<feature type="domain" description="Carbohydrate kinase PfkB" evidence="11">
    <location>
        <begin position="17"/>
        <end position="318"/>
    </location>
</feature>
<comment type="function">
    <text evidence="10">Catalyzes the phosphorylation of D-glycero-D-manno-heptose 7-phosphate at the C-1 position to selectively form D-glycero-beta-D-manno-heptose-1,7-bisphosphate.</text>
</comment>
<dbReference type="NCBIfam" id="TIGR02199">
    <property type="entry name" value="rfaE_dom_II"/>
    <property type="match status" value="1"/>
</dbReference>
<keyword evidence="4 10" id="KW-0547">Nucleotide-binding</keyword>
<dbReference type="HAMAP" id="MF_01603">
    <property type="entry name" value="HldE"/>
    <property type="match status" value="1"/>
</dbReference>
<keyword evidence="8 10" id="KW-0119">Carbohydrate metabolism</keyword>
<evidence type="ECO:0000256" key="4">
    <source>
        <dbReference type="ARBA" id="ARBA00022741"/>
    </source>
</evidence>
<evidence type="ECO:0000259" key="11">
    <source>
        <dbReference type="Pfam" id="PF00294"/>
    </source>
</evidence>
<evidence type="ECO:0000256" key="5">
    <source>
        <dbReference type="ARBA" id="ARBA00022777"/>
    </source>
</evidence>
<dbReference type="InterPro" id="IPR011611">
    <property type="entry name" value="PfkB_dom"/>
</dbReference>
<dbReference type="InterPro" id="IPR023030">
    <property type="entry name" value="Bifunc_HldE"/>
</dbReference>
<feature type="binding site" evidence="10">
    <location>
        <begin position="205"/>
        <end position="208"/>
    </location>
    <ligand>
        <name>ATP</name>
        <dbReference type="ChEBI" id="CHEBI:30616"/>
    </ligand>
</feature>
<dbReference type="InterPro" id="IPR014729">
    <property type="entry name" value="Rossmann-like_a/b/a_fold"/>
</dbReference>
<dbReference type="Gene3D" id="3.40.50.620">
    <property type="entry name" value="HUPs"/>
    <property type="match status" value="1"/>
</dbReference>
<keyword evidence="7 10" id="KW-0511">Multifunctional enzyme</keyword>
<sequence>MEMTATAAERIRQVAPRVVVVGDAILDRWWGGHSRRLSREAPAPVVELREAVEVPGGAGNTAANLAALGARAELVSAIGRDATGEALLAALVQAGVGTRGVLQRADRRTVSKTRIVADDQVLARVDDAPDRDVAGRPATVRALVEALIAALADADALVVSDYGAAELPEVVVEALAVAGRPSHLVVDAHDLRRWRGIGPDVVVPNAEESAKLIARPLGEGRDRRRAASEVATDLLAASGAGAVIVTLDRDGAVLLREGAPPMVTSAHPVSERFAAGAGDTFAAAIAAAAAVGVPLETAMRLAQGAADVALAHEGTSVCRGDELIRRLAHPPAALLDWTALRERIDAHRRDGRRVVFTNGCFDVLHVGHTTYLQQARDLGDVLVVGVNGDDSVRRLKGPERPLNPAVDRAGLLAALEWVDYVTVFDEDTPIDLIETLRPDVYVKGGDYSPEMLAETPVVEAYGGEVHVVDYVPDHSTTLLVDRIRSTRPTSQGVS</sequence>
<feature type="region of interest" description="Ribokinase" evidence="10">
    <location>
        <begin position="1"/>
        <end position="330"/>
    </location>
</feature>
<reference evidence="14" key="1">
    <citation type="submission" date="2023-07" db="EMBL/GenBank/DDBJ databases">
        <title>Description of three actinobacteria isolated from air of manufacturing shop in a pharmaceutical factory.</title>
        <authorList>
            <person name="Zhang D.-F."/>
        </authorList>
    </citation>
    <scope>NUCLEOTIDE SEQUENCE [LARGE SCALE GENOMIC DNA]</scope>
    <source>
        <strain evidence="14">CCTCC AB 2011122</strain>
    </source>
</reference>
<feature type="domain" description="Cytidyltransferase-like" evidence="12">
    <location>
        <begin position="356"/>
        <end position="469"/>
    </location>
</feature>
<comment type="subunit">
    <text evidence="10">Homodimer.</text>
</comment>
<comment type="pathway">
    <text evidence="10">Nucleotide-sugar biosynthesis; ADP-L-glycero-beta-D-manno-heptose biosynthesis; ADP-L-glycero-beta-D-manno-heptose from D-glycero-beta-D-manno-heptose 7-phosphate: step 1/4.</text>
</comment>
<organism evidence="13 14">
    <name type="scientific">Agromyces indicus</name>
    <dbReference type="NCBI Taxonomy" id="758919"/>
    <lineage>
        <taxon>Bacteria</taxon>
        <taxon>Bacillati</taxon>
        <taxon>Actinomycetota</taxon>
        <taxon>Actinomycetes</taxon>
        <taxon>Micrococcales</taxon>
        <taxon>Microbacteriaceae</taxon>
        <taxon>Agromyces</taxon>
    </lineage>
</organism>
<dbReference type="Pfam" id="PF01467">
    <property type="entry name" value="CTP_transf_like"/>
    <property type="match status" value="1"/>
</dbReference>
<proteinExistence type="inferred from homology"/>
<comment type="catalytic activity">
    <reaction evidence="9 10">
        <text>D-glycero-beta-D-manno-heptose 1-phosphate + ATP + H(+) = ADP-D-glycero-beta-D-manno-heptose + diphosphate</text>
        <dbReference type="Rhea" id="RHEA:27465"/>
        <dbReference type="ChEBI" id="CHEBI:15378"/>
        <dbReference type="ChEBI" id="CHEBI:30616"/>
        <dbReference type="ChEBI" id="CHEBI:33019"/>
        <dbReference type="ChEBI" id="CHEBI:59967"/>
        <dbReference type="ChEBI" id="CHEBI:61593"/>
        <dbReference type="EC" id="2.7.7.70"/>
    </reaction>
</comment>
<comment type="pathway">
    <text evidence="10">Nucleotide-sugar biosynthesis; ADP-L-glycero-beta-D-manno-heptose biosynthesis; ADP-L-glycero-beta-D-manno-heptose from D-glycero-beta-D-manno-heptose 7-phosphate: step 3/4.</text>
</comment>
<dbReference type="PANTHER" id="PTHR46969">
    <property type="entry name" value="BIFUNCTIONAL PROTEIN HLDE"/>
    <property type="match status" value="1"/>
</dbReference>
<dbReference type="EC" id="2.7.1.167" evidence="10"/>